<dbReference type="Gene3D" id="3.30.70.100">
    <property type="match status" value="1"/>
</dbReference>
<evidence type="ECO:0000256" key="1">
    <source>
        <dbReference type="ARBA" id="ARBA00005986"/>
    </source>
</evidence>
<dbReference type="NCBIfam" id="TIGR02118">
    <property type="entry name" value="EthD family reductase"/>
    <property type="match status" value="1"/>
</dbReference>
<dbReference type="GeneID" id="19171817"/>
<dbReference type="SUPFAM" id="SSF54909">
    <property type="entry name" value="Dimeric alpha+beta barrel"/>
    <property type="match status" value="1"/>
</dbReference>
<dbReference type="InterPro" id="IPR009799">
    <property type="entry name" value="EthD_dom"/>
</dbReference>
<keyword evidence="4" id="KW-1185">Reference proteome</keyword>
<dbReference type="GO" id="GO:0016491">
    <property type="term" value="F:oxidoreductase activity"/>
    <property type="evidence" value="ECO:0007669"/>
    <property type="project" value="InterPro"/>
</dbReference>
<dbReference type="RefSeq" id="XP_007736017.1">
    <property type="nucleotide sequence ID" value="XM_007737827.1"/>
</dbReference>
<feature type="domain" description="EthD" evidence="2">
    <location>
        <begin position="17"/>
        <end position="105"/>
    </location>
</feature>
<evidence type="ECO:0000313" key="4">
    <source>
        <dbReference type="Proteomes" id="UP000019478"/>
    </source>
</evidence>
<dbReference type="EMBL" id="AMGY01000006">
    <property type="protein sequence ID" value="EXJ81429.1"/>
    <property type="molecule type" value="Genomic_DNA"/>
</dbReference>
<evidence type="ECO:0000259" key="2">
    <source>
        <dbReference type="Pfam" id="PF07110"/>
    </source>
</evidence>
<name>W9YGN1_9EURO</name>
<dbReference type="InterPro" id="IPR011008">
    <property type="entry name" value="Dimeric_a/b-barrel"/>
</dbReference>
<dbReference type="OrthoDB" id="4131992at2759"/>
<comment type="caution">
    <text evidence="3">The sequence shown here is derived from an EMBL/GenBank/DDBJ whole genome shotgun (WGS) entry which is preliminary data.</text>
</comment>
<dbReference type="Proteomes" id="UP000019478">
    <property type="component" value="Unassembled WGS sequence"/>
</dbReference>
<sequence length="119" mass="13381">MSPSTPAAKIIVIIRKRPDISLDEFQTHYEKNHVPLILSTCRGMSKYVRNYVQPGSDLHPTGHKAEYDCVTEAWFDTLEDFEKFKADFANSAAIAADEERFVDKSSLQLFQVTEAGGVV</sequence>
<proteinExistence type="inferred from homology"/>
<reference evidence="3 4" key="1">
    <citation type="submission" date="2013-03" db="EMBL/GenBank/DDBJ databases">
        <title>The Genome Sequence of Capronia epimyces CBS 606.96.</title>
        <authorList>
            <consortium name="The Broad Institute Genomics Platform"/>
            <person name="Cuomo C."/>
            <person name="de Hoog S."/>
            <person name="Gorbushina A."/>
            <person name="Walker B."/>
            <person name="Young S.K."/>
            <person name="Zeng Q."/>
            <person name="Gargeya S."/>
            <person name="Fitzgerald M."/>
            <person name="Haas B."/>
            <person name="Abouelleil A."/>
            <person name="Allen A.W."/>
            <person name="Alvarado L."/>
            <person name="Arachchi H.M."/>
            <person name="Berlin A.M."/>
            <person name="Chapman S.B."/>
            <person name="Gainer-Dewar J."/>
            <person name="Goldberg J."/>
            <person name="Griggs A."/>
            <person name="Gujja S."/>
            <person name="Hansen M."/>
            <person name="Howarth C."/>
            <person name="Imamovic A."/>
            <person name="Ireland A."/>
            <person name="Larimer J."/>
            <person name="McCowan C."/>
            <person name="Murphy C."/>
            <person name="Pearson M."/>
            <person name="Poon T.W."/>
            <person name="Priest M."/>
            <person name="Roberts A."/>
            <person name="Saif S."/>
            <person name="Shea T."/>
            <person name="Sisk P."/>
            <person name="Sykes S."/>
            <person name="Wortman J."/>
            <person name="Nusbaum C."/>
            <person name="Birren B."/>
        </authorList>
    </citation>
    <scope>NUCLEOTIDE SEQUENCE [LARGE SCALE GENOMIC DNA]</scope>
    <source>
        <strain evidence="3 4">CBS 606.96</strain>
    </source>
</reference>
<dbReference type="Pfam" id="PF07110">
    <property type="entry name" value="EthD"/>
    <property type="match status" value="1"/>
</dbReference>
<comment type="similarity">
    <text evidence="1">Belongs to the tpcK family.</text>
</comment>
<protein>
    <recommendedName>
        <fullName evidence="2">EthD domain-containing protein</fullName>
    </recommendedName>
</protein>
<organism evidence="3 4">
    <name type="scientific">Capronia epimyces CBS 606.96</name>
    <dbReference type="NCBI Taxonomy" id="1182542"/>
    <lineage>
        <taxon>Eukaryota</taxon>
        <taxon>Fungi</taxon>
        <taxon>Dikarya</taxon>
        <taxon>Ascomycota</taxon>
        <taxon>Pezizomycotina</taxon>
        <taxon>Eurotiomycetes</taxon>
        <taxon>Chaetothyriomycetidae</taxon>
        <taxon>Chaetothyriales</taxon>
        <taxon>Herpotrichiellaceae</taxon>
        <taxon>Capronia</taxon>
    </lineage>
</organism>
<dbReference type="AlphaFoldDB" id="W9YGN1"/>
<evidence type="ECO:0000313" key="3">
    <source>
        <dbReference type="EMBL" id="EXJ81429.1"/>
    </source>
</evidence>
<gene>
    <name evidence="3" type="ORF">A1O3_07721</name>
</gene>
<dbReference type="HOGENOM" id="CLU_115019_2_1_1"/>
<accession>W9YGN1</accession>